<sequence length="352" mass="38378">MPRETIRTFTERLTEAEAAAAMRSDQPERAGTTGSHHPEGAAEATHSEDPDQDPEKGALDEAARVFVGVRRQLFGIAYRMLGSAAEAEDVVQEAWLRWQSTDRTVVLDPPAYLATVTTRLAINVAQSARVRRETYVGPWLPEPVDTSLDPQVGAERGEAVELAVLLILEKLTPTERAAYVLREAFDYPYEQIAAILETGQANARQLVSRARRHLAAERREPVDAGEHRRLLEAFLAAARTGDLAVLEELLAEDVVSYSDGGGVRGASRIPVLGSARVAKYLAAFAPRFWPGAEVEWAEANGRPAVLVSHEGRAVALLAVDASAQGIERIMWVMNPAKLDPYVRSLSGPRSTS</sequence>
<keyword evidence="10" id="KW-1185">Reference proteome</keyword>
<proteinExistence type="inferred from homology"/>
<dbReference type="InterPro" id="IPR013249">
    <property type="entry name" value="RNA_pol_sigma70_r4_t2"/>
</dbReference>
<dbReference type="NCBIfam" id="NF007214">
    <property type="entry name" value="PRK09636.1"/>
    <property type="match status" value="1"/>
</dbReference>
<protein>
    <submittedName>
        <fullName evidence="9">RNA polymerase sigma-70 factor (ECF subfamily)</fullName>
    </submittedName>
</protein>
<keyword evidence="5" id="KW-0804">Transcription</keyword>
<dbReference type="Pfam" id="PF08281">
    <property type="entry name" value="Sigma70_r4_2"/>
    <property type="match status" value="1"/>
</dbReference>
<dbReference type="PANTHER" id="PTHR30173:SF36">
    <property type="entry name" value="ECF RNA POLYMERASE SIGMA FACTOR SIGJ"/>
    <property type="match status" value="1"/>
</dbReference>
<evidence type="ECO:0000256" key="5">
    <source>
        <dbReference type="ARBA" id="ARBA00023163"/>
    </source>
</evidence>
<dbReference type="SUPFAM" id="SSF88946">
    <property type="entry name" value="Sigma2 domain of RNA polymerase sigma factors"/>
    <property type="match status" value="1"/>
</dbReference>
<evidence type="ECO:0000256" key="4">
    <source>
        <dbReference type="ARBA" id="ARBA00023082"/>
    </source>
</evidence>
<dbReference type="InterPro" id="IPR013325">
    <property type="entry name" value="RNA_pol_sigma_r2"/>
</dbReference>
<keyword evidence="4" id="KW-0731">Sigma factor</keyword>
<dbReference type="Gene3D" id="3.10.450.50">
    <property type="match status" value="1"/>
</dbReference>
<dbReference type="InterPro" id="IPR014284">
    <property type="entry name" value="RNA_pol_sigma-70_dom"/>
</dbReference>
<evidence type="ECO:0000259" key="7">
    <source>
        <dbReference type="Pfam" id="PF04542"/>
    </source>
</evidence>
<dbReference type="InterPro" id="IPR013324">
    <property type="entry name" value="RNA_pol_sigma_r3/r4-like"/>
</dbReference>
<dbReference type="Gene3D" id="1.10.1740.10">
    <property type="match status" value="1"/>
</dbReference>
<dbReference type="InterPro" id="IPR007627">
    <property type="entry name" value="RNA_pol_sigma70_r2"/>
</dbReference>
<name>A0ABU0T7J6_9ACTN</name>
<dbReference type="RefSeq" id="WP_307528150.1">
    <property type="nucleotide sequence ID" value="NZ_JAUSZI010000002.1"/>
</dbReference>
<feature type="region of interest" description="Disordered" evidence="6">
    <location>
        <begin position="18"/>
        <end position="56"/>
    </location>
</feature>
<organism evidence="9 10">
    <name type="scientific">Streptomyces umbrinus</name>
    <dbReference type="NCBI Taxonomy" id="67370"/>
    <lineage>
        <taxon>Bacteria</taxon>
        <taxon>Bacillati</taxon>
        <taxon>Actinomycetota</taxon>
        <taxon>Actinomycetes</taxon>
        <taxon>Kitasatosporales</taxon>
        <taxon>Streptomycetaceae</taxon>
        <taxon>Streptomyces</taxon>
        <taxon>Streptomyces phaeochromogenes group</taxon>
    </lineage>
</organism>
<evidence type="ECO:0000259" key="8">
    <source>
        <dbReference type="Pfam" id="PF08281"/>
    </source>
</evidence>
<comment type="similarity">
    <text evidence="1">Belongs to the sigma-70 factor family. ECF subfamily.</text>
</comment>
<dbReference type="SUPFAM" id="SSF88659">
    <property type="entry name" value="Sigma3 and sigma4 domains of RNA polymerase sigma factors"/>
    <property type="match status" value="1"/>
</dbReference>
<dbReference type="InterPro" id="IPR014303">
    <property type="entry name" value="RNA_pol_sigma-70_ECF"/>
</dbReference>
<evidence type="ECO:0000256" key="6">
    <source>
        <dbReference type="SAM" id="MobiDB-lite"/>
    </source>
</evidence>
<dbReference type="InterPro" id="IPR052704">
    <property type="entry name" value="ECF_Sigma-70_Domain"/>
</dbReference>
<evidence type="ECO:0000313" key="9">
    <source>
        <dbReference type="EMBL" id="MDQ1031787.1"/>
    </source>
</evidence>
<keyword evidence="3" id="KW-0805">Transcription regulation</keyword>
<dbReference type="NCBIfam" id="TIGR02957">
    <property type="entry name" value="SigX4"/>
    <property type="match status" value="1"/>
</dbReference>
<evidence type="ECO:0000313" key="10">
    <source>
        <dbReference type="Proteomes" id="UP001230328"/>
    </source>
</evidence>
<dbReference type="SUPFAM" id="SSF54427">
    <property type="entry name" value="NTF2-like"/>
    <property type="match status" value="1"/>
</dbReference>
<comment type="subunit">
    <text evidence="2">Interacts transiently with the RNA polymerase catalytic core formed by RpoA, RpoB, RpoC and RpoZ (2 alpha, 1 beta, 1 beta' and 1 omega subunit) to form the RNA polymerase holoenzyme that can initiate transcription.</text>
</comment>
<dbReference type="EMBL" id="JAUSZI010000002">
    <property type="protein sequence ID" value="MDQ1031787.1"/>
    <property type="molecule type" value="Genomic_DNA"/>
</dbReference>
<evidence type="ECO:0000256" key="1">
    <source>
        <dbReference type="ARBA" id="ARBA00010641"/>
    </source>
</evidence>
<feature type="compositionally biased region" description="Basic and acidic residues" evidence="6">
    <location>
        <begin position="36"/>
        <end position="56"/>
    </location>
</feature>
<feature type="domain" description="RNA polymerase sigma factor 70 region 4 type 2" evidence="8">
    <location>
        <begin position="163"/>
        <end position="214"/>
    </location>
</feature>
<dbReference type="PANTHER" id="PTHR30173">
    <property type="entry name" value="SIGMA 19 FACTOR"/>
    <property type="match status" value="1"/>
</dbReference>
<dbReference type="CDD" id="cd06171">
    <property type="entry name" value="Sigma70_r4"/>
    <property type="match status" value="1"/>
</dbReference>
<evidence type="ECO:0000256" key="3">
    <source>
        <dbReference type="ARBA" id="ARBA00023015"/>
    </source>
</evidence>
<dbReference type="InterPro" id="IPR036388">
    <property type="entry name" value="WH-like_DNA-bd_sf"/>
</dbReference>
<feature type="domain" description="RNA polymerase sigma-70 region 2" evidence="7">
    <location>
        <begin position="70"/>
        <end position="125"/>
    </location>
</feature>
<accession>A0ABU0T7J6</accession>
<reference evidence="9 10" key="1">
    <citation type="submission" date="2023-07" db="EMBL/GenBank/DDBJ databases">
        <title>Comparative genomics of wheat-associated soil bacteria to identify genetic determinants of phenazine resistance.</title>
        <authorList>
            <person name="Mouncey N."/>
        </authorList>
    </citation>
    <scope>NUCLEOTIDE SEQUENCE [LARGE SCALE GENOMIC DNA]</scope>
    <source>
        <strain evidence="9 10">V2I4</strain>
    </source>
</reference>
<dbReference type="InterPro" id="IPR032710">
    <property type="entry name" value="NTF2-like_dom_sf"/>
</dbReference>
<comment type="caution">
    <text evidence="9">The sequence shown here is derived from an EMBL/GenBank/DDBJ whole genome shotgun (WGS) entry which is preliminary data.</text>
</comment>
<dbReference type="NCBIfam" id="TIGR02937">
    <property type="entry name" value="sigma70-ECF"/>
    <property type="match status" value="1"/>
</dbReference>
<gene>
    <name evidence="9" type="ORF">QF035_009369</name>
</gene>
<evidence type="ECO:0000256" key="2">
    <source>
        <dbReference type="ARBA" id="ARBA00011344"/>
    </source>
</evidence>
<dbReference type="Gene3D" id="1.10.10.10">
    <property type="entry name" value="Winged helix-like DNA-binding domain superfamily/Winged helix DNA-binding domain"/>
    <property type="match status" value="1"/>
</dbReference>
<dbReference type="Proteomes" id="UP001230328">
    <property type="component" value="Unassembled WGS sequence"/>
</dbReference>
<dbReference type="Pfam" id="PF04542">
    <property type="entry name" value="Sigma70_r2"/>
    <property type="match status" value="1"/>
</dbReference>